<accession>F4RQX0</accession>
<name>F4RQX0_MELLP</name>
<dbReference type="OrthoDB" id="10264306at2759"/>
<dbReference type="RefSeq" id="XP_007411615.1">
    <property type="nucleotide sequence ID" value="XM_007411553.1"/>
</dbReference>
<dbReference type="GO" id="GO:0043545">
    <property type="term" value="P:molybdopterin cofactor metabolic process"/>
    <property type="evidence" value="ECO:0007669"/>
    <property type="project" value="TreeGrafter"/>
</dbReference>
<proteinExistence type="predicted"/>
<dbReference type="Gene3D" id="3.90.1150.10">
    <property type="entry name" value="Aspartate Aminotransferase, domain 1"/>
    <property type="match status" value="1"/>
</dbReference>
<reference evidence="3" key="1">
    <citation type="journal article" date="2011" name="Proc. Natl. Acad. Sci. U.S.A.">
        <title>Obligate biotrophy features unraveled by the genomic analysis of rust fungi.</title>
        <authorList>
            <person name="Duplessis S."/>
            <person name="Cuomo C.A."/>
            <person name="Lin Y.-C."/>
            <person name="Aerts A."/>
            <person name="Tisserant E."/>
            <person name="Veneault-Fourrey C."/>
            <person name="Joly D.L."/>
            <person name="Hacquard S."/>
            <person name="Amselem J."/>
            <person name="Cantarel B.L."/>
            <person name="Chiu R."/>
            <person name="Coutinho P.M."/>
            <person name="Feau N."/>
            <person name="Field M."/>
            <person name="Frey P."/>
            <person name="Gelhaye E."/>
            <person name="Goldberg J."/>
            <person name="Grabherr M.G."/>
            <person name="Kodira C.D."/>
            <person name="Kohler A."/>
            <person name="Kuees U."/>
            <person name="Lindquist E.A."/>
            <person name="Lucas S.M."/>
            <person name="Mago R."/>
            <person name="Mauceli E."/>
            <person name="Morin E."/>
            <person name="Murat C."/>
            <person name="Pangilinan J.L."/>
            <person name="Park R."/>
            <person name="Pearson M."/>
            <person name="Quesneville H."/>
            <person name="Rouhier N."/>
            <person name="Sakthikumar S."/>
            <person name="Salamov A.A."/>
            <person name="Schmutz J."/>
            <person name="Selles B."/>
            <person name="Shapiro H."/>
            <person name="Tanguay P."/>
            <person name="Tuskan G.A."/>
            <person name="Henrissat B."/>
            <person name="Van de Peer Y."/>
            <person name="Rouze P."/>
            <person name="Ellis J.G."/>
            <person name="Dodds P.N."/>
            <person name="Schein J.E."/>
            <person name="Zhong S."/>
            <person name="Hamelin R.C."/>
            <person name="Grigoriev I.V."/>
            <person name="Szabo L.J."/>
            <person name="Martin F."/>
        </authorList>
    </citation>
    <scope>NUCLEOTIDE SEQUENCE [LARGE SCALE GENOMIC DNA]</scope>
    <source>
        <strain evidence="3">98AG31 / pathotype 3-4-7</strain>
    </source>
</reference>
<dbReference type="PANTHER" id="PTHR14237:SF80">
    <property type="entry name" value="MOLYBDENUM COFACTOR SULFURASE"/>
    <property type="match status" value="1"/>
</dbReference>
<dbReference type="Pfam" id="PF00266">
    <property type="entry name" value="Aminotran_5"/>
    <property type="match status" value="1"/>
</dbReference>
<feature type="domain" description="Aminotransferase class V" evidence="1">
    <location>
        <begin position="92"/>
        <end position="400"/>
    </location>
</feature>
<dbReference type="InParanoid" id="F4RQX0"/>
<dbReference type="Gene3D" id="3.40.640.10">
    <property type="entry name" value="Type I PLP-dependent aspartate aminotransferase-like (Major domain)"/>
    <property type="match status" value="1"/>
</dbReference>
<dbReference type="InterPro" id="IPR000192">
    <property type="entry name" value="Aminotrans_V_dom"/>
</dbReference>
<dbReference type="VEuPathDB" id="FungiDB:MELLADRAFT_78150"/>
<dbReference type="InterPro" id="IPR015424">
    <property type="entry name" value="PyrdxlP-dep_Trfase"/>
</dbReference>
<dbReference type="SUPFAM" id="SSF53383">
    <property type="entry name" value="PLP-dependent transferases"/>
    <property type="match status" value="1"/>
</dbReference>
<protein>
    <recommendedName>
        <fullName evidence="1">Aminotransferase class V domain-containing protein</fullName>
    </recommendedName>
</protein>
<dbReference type="EMBL" id="GL883114">
    <property type="protein sequence ID" value="EGG05250.1"/>
    <property type="molecule type" value="Genomic_DNA"/>
</dbReference>
<dbReference type="eggNOG" id="KOG2142">
    <property type="taxonomic scope" value="Eukaryota"/>
</dbReference>
<sequence>MALNFCRIDRCLLSIYQSISCCSSDSKIRLPDDDDDDDNQNQGTEVISHSKLPSHSSFINFLVSHPEYQSKYLDNLRSKEFKRLDSPNNRSIYLDYTGGGLYPDSVVKFYADQLSKNVYGNPHSTNPSSQLSTRCTHQAKMAVLDFVDADPEVYDLIWTSNATGSMRILAEGFDFKPNQKLILGADCHNSANGMREFARRGGATVEYIDLPKDCRGLRPNLEQLKVQFNSAIPNPGLFVTTAQSNITGLKAPIHDLIPLASSSGYTTFLDAAALLPTTKLSLRSLNGSLDALGLSLYKIIGLPTGVGALIIKKTLLKSLYKPWFCGGTVQLVQAPGEALTMEQGSARFEDGTTDYLSMIGIPKALSIIDKALSDQQLGKRLSALTYWTVHQMDQLRHEKNSSRFILVRSPSVSLSKKEMYELHGALIAFEVMDSMGDFVSCEVIEYAASLKGISLRAGCMCNPGGAASIMGMQDMMSELKSGETKKDIQTKWGVRAAGVTRVSFGLASNFEDAWFLIEFLKSLRSEEVLRKAIEGFYNKPRDVSAC</sequence>
<gene>
    <name evidence="2" type="ORF">MELLADRAFT_78150</name>
</gene>
<dbReference type="GeneID" id="18933068"/>
<evidence type="ECO:0000313" key="3">
    <source>
        <dbReference type="Proteomes" id="UP000001072"/>
    </source>
</evidence>
<dbReference type="Proteomes" id="UP000001072">
    <property type="component" value="Unassembled WGS sequence"/>
</dbReference>
<dbReference type="KEGG" id="mlr:MELLADRAFT_78150"/>
<dbReference type="InterPro" id="IPR015421">
    <property type="entry name" value="PyrdxlP-dep_Trfase_major"/>
</dbReference>
<dbReference type="HOGENOM" id="CLU_010913_4_0_1"/>
<dbReference type="GO" id="GO:0008265">
    <property type="term" value="F:molybdenum cofactor sulfurtransferase activity"/>
    <property type="evidence" value="ECO:0007669"/>
    <property type="project" value="TreeGrafter"/>
</dbReference>
<evidence type="ECO:0000313" key="2">
    <source>
        <dbReference type="EMBL" id="EGG05250.1"/>
    </source>
</evidence>
<dbReference type="AlphaFoldDB" id="F4RQX0"/>
<dbReference type="PANTHER" id="PTHR14237">
    <property type="entry name" value="MOLYBDOPTERIN COFACTOR SULFURASE MOSC"/>
    <property type="match status" value="1"/>
</dbReference>
<evidence type="ECO:0000259" key="1">
    <source>
        <dbReference type="Pfam" id="PF00266"/>
    </source>
</evidence>
<dbReference type="InterPro" id="IPR015422">
    <property type="entry name" value="PyrdxlP-dep_Trfase_small"/>
</dbReference>
<organism evidence="3">
    <name type="scientific">Melampsora larici-populina (strain 98AG31 / pathotype 3-4-7)</name>
    <name type="common">Poplar leaf rust fungus</name>
    <dbReference type="NCBI Taxonomy" id="747676"/>
    <lineage>
        <taxon>Eukaryota</taxon>
        <taxon>Fungi</taxon>
        <taxon>Dikarya</taxon>
        <taxon>Basidiomycota</taxon>
        <taxon>Pucciniomycotina</taxon>
        <taxon>Pucciniomycetes</taxon>
        <taxon>Pucciniales</taxon>
        <taxon>Melampsoraceae</taxon>
        <taxon>Melampsora</taxon>
    </lineage>
</organism>
<keyword evidence="3" id="KW-1185">Reference proteome</keyword>
<dbReference type="STRING" id="747676.F4RQX0"/>